<comment type="caution">
    <text evidence="1">The sequence shown here is derived from an EMBL/GenBank/DDBJ whole genome shotgun (WGS) entry which is preliminary data.</text>
</comment>
<name>A0A821QAU0_9NEOP</name>
<reference evidence="1" key="1">
    <citation type="submission" date="2021-02" db="EMBL/GenBank/DDBJ databases">
        <authorList>
            <person name="Steward A R."/>
        </authorList>
    </citation>
    <scope>NUCLEOTIDE SEQUENCE</scope>
</reference>
<keyword evidence="2" id="KW-1185">Reference proteome</keyword>
<dbReference type="Proteomes" id="UP000663880">
    <property type="component" value="Unassembled WGS sequence"/>
</dbReference>
<proteinExistence type="predicted"/>
<accession>A0A821QAU0</accession>
<protein>
    <submittedName>
        <fullName evidence="1">Uncharacterized protein</fullName>
    </submittedName>
</protein>
<organism evidence="1 2">
    <name type="scientific">Pieris macdunnoughi</name>
    <dbReference type="NCBI Taxonomy" id="345717"/>
    <lineage>
        <taxon>Eukaryota</taxon>
        <taxon>Metazoa</taxon>
        <taxon>Ecdysozoa</taxon>
        <taxon>Arthropoda</taxon>
        <taxon>Hexapoda</taxon>
        <taxon>Insecta</taxon>
        <taxon>Pterygota</taxon>
        <taxon>Neoptera</taxon>
        <taxon>Endopterygota</taxon>
        <taxon>Lepidoptera</taxon>
        <taxon>Glossata</taxon>
        <taxon>Ditrysia</taxon>
        <taxon>Papilionoidea</taxon>
        <taxon>Pieridae</taxon>
        <taxon>Pierinae</taxon>
        <taxon>Pieris</taxon>
    </lineage>
</organism>
<dbReference type="OrthoDB" id="10502852at2759"/>
<gene>
    <name evidence="1" type="ORF">PMACD_LOCUS4728</name>
</gene>
<dbReference type="EMBL" id="CAJOBZ010000008">
    <property type="protein sequence ID" value="CAF4822961.1"/>
    <property type="molecule type" value="Genomic_DNA"/>
</dbReference>
<evidence type="ECO:0000313" key="2">
    <source>
        <dbReference type="Proteomes" id="UP000663880"/>
    </source>
</evidence>
<evidence type="ECO:0000313" key="1">
    <source>
        <dbReference type="EMBL" id="CAF4822961.1"/>
    </source>
</evidence>
<sequence length="257" mass="29379">MLVCMSLSTYSVVKTNEPIGYVLDEKWDVSIVCHECHKDKNSTNNYSETIKKTYRQYCLETNASTLTNISSTNGLKNLFGKFLNYQQYSDLDISEFWATIGEISKHYYVFDYGVSTAVINQQNTKYILKALKPFLQCTDENEDSPTQETVFNICINLLLKSTQESLETNDYNMQTETLDCVKELGLCRNGKVILPVTKLLVYFIMQPQCSLAPKAVVYLRDVCEFQGYTPNQTYQRYKRTIADSSSTAVSIMAKISQ</sequence>
<dbReference type="AlphaFoldDB" id="A0A821QAU0"/>